<dbReference type="Pfam" id="PF08240">
    <property type="entry name" value="ADH_N"/>
    <property type="match status" value="1"/>
</dbReference>
<dbReference type="Pfam" id="PF16912">
    <property type="entry name" value="Glu_dehyd_C"/>
    <property type="match status" value="1"/>
</dbReference>
<evidence type="ECO:0000259" key="8">
    <source>
        <dbReference type="Pfam" id="PF16912"/>
    </source>
</evidence>
<dbReference type="InterPro" id="IPR036291">
    <property type="entry name" value="NAD(P)-bd_dom_sf"/>
</dbReference>
<organism evidence="9 10">
    <name type="scientific">Crossiella cryophila</name>
    <dbReference type="NCBI Taxonomy" id="43355"/>
    <lineage>
        <taxon>Bacteria</taxon>
        <taxon>Bacillati</taxon>
        <taxon>Actinomycetota</taxon>
        <taxon>Actinomycetes</taxon>
        <taxon>Pseudonocardiales</taxon>
        <taxon>Pseudonocardiaceae</taxon>
        <taxon>Crossiella</taxon>
    </lineage>
</organism>
<name>A0A7W7C537_9PSEU</name>
<dbReference type="AlphaFoldDB" id="A0A7W7C537"/>
<evidence type="ECO:0000259" key="7">
    <source>
        <dbReference type="Pfam" id="PF08240"/>
    </source>
</evidence>
<evidence type="ECO:0000256" key="6">
    <source>
        <dbReference type="SAM" id="MobiDB-lite"/>
    </source>
</evidence>
<reference evidence="9 10" key="1">
    <citation type="submission" date="2020-08" db="EMBL/GenBank/DDBJ databases">
        <title>Sequencing the genomes of 1000 actinobacteria strains.</title>
        <authorList>
            <person name="Klenk H.-P."/>
        </authorList>
    </citation>
    <scope>NUCLEOTIDE SEQUENCE [LARGE SCALE GENOMIC DNA]</scope>
    <source>
        <strain evidence="9 10">DSM 44230</strain>
    </source>
</reference>
<dbReference type="CDD" id="cd08230">
    <property type="entry name" value="glucose_DH"/>
    <property type="match status" value="1"/>
</dbReference>
<evidence type="ECO:0000256" key="2">
    <source>
        <dbReference type="ARBA" id="ARBA00008072"/>
    </source>
</evidence>
<dbReference type="RefSeq" id="WP_185000789.1">
    <property type="nucleotide sequence ID" value="NZ_BAAAUI010000003.1"/>
</dbReference>
<dbReference type="Gene3D" id="3.90.180.10">
    <property type="entry name" value="Medium-chain alcohol dehydrogenases, catalytic domain"/>
    <property type="match status" value="1"/>
</dbReference>
<dbReference type="SUPFAM" id="SSF50129">
    <property type="entry name" value="GroES-like"/>
    <property type="match status" value="1"/>
</dbReference>
<protein>
    <submittedName>
        <fullName evidence="9">Threonine dehydrogenase-like Zn-dependent dehydrogenase</fullName>
    </submittedName>
</protein>
<evidence type="ECO:0000313" key="10">
    <source>
        <dbReference type="Proteomes" id="UP000533598"/>
    </source>
</evidence>
<evidence type="ECO:0000313" key="9">
    <source>
        <dbReference type="EMBL" id="MBB4674698.1"/>
    </source>
</evidence>
<keyword evidence="3" id="KW-0479">Metal-binding</keyword>
<dbReference type="EMBL" id="JACHMH010000001">
    <property type="protein sequence ID" value="MBB4674698.1"/>
    <property type="molecule type" value="Genomic_DNA"/>
</dbReference>
<dbReference type="InterPro" id="IPR013154">
    <property type="entry name" value="ADH-like_N"/>
</dbReference>
<comment type="similarity">
    <text evidence="2">Belongs to the zinc-containing alcohol dehydrogenase family.</text>
</comment>
<keyword evidence="5" id="KW-0560">Oxidoreductase</keyword>
<dbReference type="GO" id="GO:0046872">
    <property type="term" value="F:metal ion binding"/>
    <property type="evidence" value="ECO:0007669"/>
    <property type="project" value="UniProtKB-KW"/>
</dbReference>
<evidence type="ECO:0000256" key="3">
    <source>
        <dbReference type="ARBA" id="ARBA00022723"/>
    </source>
</evidence>
<dbReference type="PANTHER" id="PTHR43350:SF19">
    <property type="entry name" value="D-GULOSIDE 3-DEHYDROGENASE"/>
    <property type="match status" value="1"/>
</dbReference>
<dbReference type="InterPro" id="IPR031640">
    <property type="entry name" value="Glu_dehyd_C"/>
</dbReference>
<dbReference type="GO" id="GO:0016491">
    <property type="term" value="F:oxidoreductase activity"/>
    <property type="evidence" value="ECO:0007669"/>
    <property type="project" value="UniProtKB-KW"/>
</dbReference>
<comment type="caution">
    <text evidence="9">The sequence shown here is derived from an EMBL/GenBank/DDBJ whole genome shotgun (WGS) entry which is preliminary data.</text>
</comment>
<proteinExistence type="inferred from homology"/>
<sequence>MKAVVGVPGDPSRTALRELPDPVAGPGELLVTGLLAGVCGTDREVVEQGYGELPPDRSEMVLLHESLGRVRTAPDGSGFTPGDLVVGLVRRPDPEPCGACADGQWDFCRNGKYTERGIKALDGYGSQLWTVEPEFAVRLDPALGELGVLTEPTSVVAKVWDQIERIGLRGYFRPRTVLITGAGPIGLLAALLGVQRGLDVHVVDRMRTGPKPELVFGLGAWYHADLAEISFEPDLVIECTGAPEVAFEVLRRTSRNSITVLTGLSGEQGDLPLPAGQINNGMVLRNGVVVGSVNGNLRHYRRAAAALADSDRDWLGALITRRVTLADWPEALARKDEDVKVVLDLRG</sequence>
<dbReference type="Proteomes" id="UP000533598">
    <property type="component" value="Unassembled WGS sequence"/>
</dbReference>
<evidence type="ECO:0000256" key="1">
    <source>
        <dbReference type="ARBA" id="ARBA00001947"/>
    </source>
</evidence>
<comment type="cofactor">
    <cofactor evidence="1">
        <name>Zn(2+)</name>
        <dbReference type="ChEBI" id="CHEBI:29105"/>
    </cofactor>
</comment>
<evidence type="ECO:0000256" key="5">
    <source>
        <dbReference type="ARBA" id="ARBA00023002"/>
    </source>
</evidence>
<keyword evidence="10" id="KW-1185">Reference proteome</keyword>
<dbReference type="PANTHER" id="PTHR43350">
    <property type="entry name" value="NAD-DEPENDENT ALCOHOL DEHYDROGENASE"/>
    <property type="match status" value="1"/>
</dbReference>
<feature type="domain" description="Glucose dehydrogenase C-terminal" evidence="8">
    <location>
        <begin position="145"/>
        <end position="345"/>
    </location>
</feature>
<feature type="region of interest" description="Disordered" evidence="6">
    <location>
        <begin position="1"/>
        <end position="20"/>
    </location>
</feature>
<dbReference type="SUPFAM" id="SSF51735">
    <property type="entry name" value="NAD(P)-binding Rossmann-fold domains"/>
    <property type="match status" value="1"/>
</dbReference>
<feature type="domain" description="Alcohol dehydrogenase-like N-terminal" evidence="7">
    <location>
        <begin position="25"/>
        <end position="138"/>
    </location>
</feature>
<evidence type="ECO:0000256" key="4">
    <source>
        <dbReference type="ARBA" id="ARBA00022833"/>
    </source>
</evidence>
<dbReference type="Gene3D" id="3.40.50.720">
    <property type="entry name" value="NAD(P)-binding Rossmann-like Domain"/>
    <property type="match status" value="1"/>
</dbReference>
<accession>A0A7W7C537</accession>
<keyword evidence="4" id="KW-0862">Zinc</keyword>
<gene>
    <name evidence="9" type="ORF">HNR67_000816</name>
</gene>
<dbReference type="InterPro" id="IPR011032">
    <property type="entry name" value="GroES-like_sf"/>
</dbReference>